<comment type="caution">
    <text evidence="1">The sequence shown here is derived from an EMBL/GenBank/DDBJ whole genome shotgun (WGS) entry which is preliminary data.</text>
</comment>
<organism evidence="1 2">
    <name type="scientific">Glycomyces buryatensis</name>
    <dbReference type="NCBI Taxonomy" id="2570927"/>
    <lineage>
        <taxon>Bacteria</taxon>
        <taxon>Bacillati</taxon>
        <taxon>Actinomycetota</taxon>
        <taxon>Actinomycetes</taxon>
        <taxon>Glycomycetales</taxon>
        <taxon>Glycomycetaceae</taxon>
        <taxon>Glycomyces</taxon>
    </lineage>
</organism>
<evidence type="ECO:0008006" key="3">
    <source>
        <dbReference type="Google" id="ProtNLM"/>
    </source>
</evidence>
<evidence type="ECO:0000313" key="2">
    <source>
        <dbReference type="Proteomes" id="UP000308760"/>
    </source>
</evidence>
<dbReference type="AlphaFoldDB" id="A0A4V6T6N6"/>
<accession>A0A4V6T6N6</accession>
<dbReference type="RefSeq" id="WP_136535924.1">
    <property type="nucleotide sequence ID" value="NZ_STGY01000066.1"/>
</dbReference>
<dbReference type="Gene3D" id="3.90.70.10">
    <property type="entry name" value="Cysteine proteinases"/>
    <property type="match status" value="1"/>
</dbReference>
<sequence>MLFPYTGSGSYCYANSLSMVLGPDSPGPAVIEVLTGSPWGMQILGGTTPFFDPAGFDGDIALDAALGALGWKCRRVAGDRDEAERLLRTAKTHDPVLVGPVEVGLHVHRPGLGEPIGGDHFVVALGVANDMVRFHDPAGFPFATLPIGQFLDAWRTDSLDYGESYTARTAFAKAEEIDAATAIESTIPAAIAWLTGEHDHPVPAGTLRNREAAEHLASLIEDGLPEQTRNHLVHFAIQVGARRLADAALCLSGIGRNSAAKLAAHQSELVGGLQYEVVTGRTDEAAAALRALGPTYDELAERLLNGRGTE</sequence>
<dbReference type="OrthoDB" id="8065844at2"/>
<reference evidence="1 2" key="2">
    <citation type="submission" date="2019-05" db="EMBL/GenBank/DDBJ databases">
        <title>Glycomyces buryatensis sp. nov.</title>
        <authorList>
            <person name="Nikitina E."/>
        </authorList>
    </citation>
    <scope>NUCLEOTIDE SEQUENCE [LARGE SCALE GENOMIC DNA]</scope>
    <source>
        <strain evidence="1 2">18</strain>
    </source>
</reference>
<reference evidence="2" key="1">
    <citation type="submission" date="2019-04" db="EMBL/GenBank/DDBJ databases">
        <title>Nocardioides xinjiangensis sp. nov.</title>
        <authorList>
            <person name="Liu S."/>
        </authorList>
    </citation>
    <scope>NUCLEOTIDE SEQUENCE [LARGE SCALE GENOMIC DNA]</scope>
    <source>
        <strain evidence="2">18</strain>
    </source>
</reference>
<protein>
    <recommendedName>
        <fullName evidence="3">RADC family protein</fullName>
    </recommendedName>
</protein>
<gene>
    <name evidence="1" type="ORF">FAB82_18030</name>
</gene>
<dbReference type="Proteomes" id="UP000308760">
    <property type="component" value="Unassembled WGS sequence"/>
</dbReference>
<name>A0A4V6T6N6_9ACTN</name>
<evidence type="ECO:0000313" key="1">
    <source>
        <dbReference type="EMBL" id="THV39506.1"/>
    </source>
</evidence>
<keyword evidence="2" id="KW-1185">Reference proteome</keyword>
<proteinExistence type="predicted"/>
<dbReference type="EMBL" id="STGY01000066">
    <property type="protein sequence ID" value="THV39506.1"/>
    <property type="molecule type" value="Genomic_DNA"/>
</dbReference>